<protein>
    <recommendedName>
        <fullName evidence="2">Dockerin domain-containing protein</fullName>
    </recommendedName>
</protein>
<dbReference type="Pfam" id="PF20773">
    <property type="entry name" value="InhA-like_MAM"/>
    <property type="match status" value="1"/>
</dbReference>
<dbReference type="CDD" id="cd14256">
    <property type="entry name" value="Dockerin_I"/>
    <property type="match status" value="1"/>
</dbReference>
<name>A0A382WFN5_9ZZZZ</name>
<dbReference type="Gene3D" id="1.10.1330.10">
    <property type="entry name" value="Dockerin domain"/>
    <property type="match status" value="1"/>
</dbReference>
<dbReference type="SUPFAM" id="SSF63446">
    <property type="entry name" value="Type I dockerin domain"/>
    <property type="match status" value="1"/>
</dbReference>
<dbReference type="EMBL" id="UINC01159352">
    <property type="protein sequence ID" value="SVD57390.1"/>
    <property type="molecule type" value="Genomic_DNA"/>
</dbReference>
<feature type="non-terminal residue" evidence="1">
    <location>
        <position position="1"/>
    </location>
</feature>
<proteinExistence type="predicted"/>
<gene>
    <name evidence="1" type="ORF">METZ01_LOCUS410244</name>
</gene>
<organism evidence="1">
    <name type="scientific">marine metagenome</name>
    <dbReference type="NCBI Taxonomy" id="408172"/>
    <lineage>
        <taxon>unclassified sequences</taxon>
        <taxon>metagenomes</taxon>
        <taxon>ecological metagenomes</taxon>
    </lineage>
</organism>
<dbReference type="AlphaFoldDB" id="A0A382WFN5"/>
<evidence type="ECO:0008006" key="2">
    <source>
        <dbReference type="Google" id="ProtNLM"/>
    </source>
</evidence>
<evidence type="ECO:0000313" key="1">
    <source>
        <dbReference type="EMBL" id="SVD57390.1"/>
    </source>
</evidence>
<reference evidence="1" key="1">
    <citation type="submission" date="2018-05" db="EMBL/GenBank/DDBJ databases">
        <authorList>
            <person name="Lanie J.A."/>
            <person name="Ng W.-L."/>
            <person name="Kazmierczak K.M."/>
            <person name="Andrzejewski T.M."/>
            <person name="Davidsen T.M."/>
            <person name="Wayne K.J."/>
            <person name="Tettelin H."/>
            <person name="Glass J.I."/>
            <person name="Rusch D."/>
            <person name="Podicherti R."/>
            <person name="Tsui H.-C.T."/>
            <person name="Winkler M.E."/>
        </authorList>
    </citation>
    <scope>NUCLEOTIDE SEQUENCE</scope>
</reference>
<sequence>FWAKWNIEDDYDGVSIEARANGGPWISLQGKYTKQSTGSGSGQPKGSYVYDGKQTEWVKESIDLTTFEGFGEVFIRFVLRSDDYSEEDGFYFDDLQLLTYPALDNASGDLTGDCLIDVADLLKLADFLMWPDSITDDERARADMNHDSHLDVLDMVRLVDKILGS</sequence>
<accession>A0A382WFN5</accession>
<dbReference type="InterPro" id="IPR036439">
    <property type="entry name" value="Dockerin_dom_sf"/>
</dbReference>
<dbReference type="GO" id="GO:0000272">
    <property type="term" value="P:polysaccharide catabolic process"/>
    <property type="evidence" value="ECO:0007669"/>
    <property type="project" value="InterPro"/>
</dbReference>